<dbReference type="Proteomes" id="UP000290602">
    <property type="component" value="Unassembled WGS sequence"/>
</dbReference>
<reference evidence="1 2" key="1">
    <citation type="submission" date="2018-08" db="EMBL/GenBank/DDBJ databases">
        <title>Lactobacillus suantsai sp. nov., isolated from traditional fermented suan-tsai in Taiwan.</title>
        <authorList>
            <person name="Huang C.-H."/>
        </authorList>
    </citation>
    <scope>NUCLEOTIDE SEQUENCE [LARGE SCALE GENOMIC DNA]</scope>
    <source>
        <strain evidence="1 2">BCRC 12945</strain>
    </source>
</reference>
<proteinExistence type="predicted"/>
<dbReference type="RefSeq" id="WP_129033379.1">
    <property type="nucleotide sequence ID" value="NZ_CP059603.1"/>
</dbReference>
<dbReference type="OrthoDB" id="2087266at2"/>
<accession>A0A4Q0VF39</accession>
<evidence type="ECO:0000313" key="1">
    <source>
        <dbReference type="EMBL" id="RXI75933.1"/>
    </source>
</evidence>
<dbReference type="AlphaFoldDB" id="A0A4Q0VF39"/>
<comment type="caution">
    <text evidence="1">The sequence shown here is derived from an EMBL/GenBank/DDBJ whole genome shotgun (WGS) entry which is preliminary data.</text>
</comment>
<evidence type="ECO:0000313" key="2">
    <source>
        <dbReference type="Proteomes" id="UP000290602"/>
    </source>
</evidence>
<protein>
    <submittedName>
        <fullName evidence="1">Uncharacterized protein</fullName>
    </submittedName>
</protein>
<name>A0A4Q0VF39_9LACO</name>
<organism evidence="1 2">
    <name type="scientific">Levilactobacillus suantsaii</name>
    <dbReference type="NCBI Taxonomy" id="2292255"/>
    <lineage>
        <taxon>Bacteria</taxon>
        <taxon>Bacillati</taxon>
        <taxon>Bacillota</taxon>
        <taxon>Bacilli</taxon>
        <taxon>Lactobacillales</taxon>
        <taxon>Lactobacillaceae</taxon>
        <taxon>Levilactobacillus</taxon>
    </lineage>
</organism>
<sequence>MTDKQWLQFWVDQGLDDDTIRQLIITALPGMANQSPDSNNQAILGVIADLIIDEVDEFRKIYESRSLDRAKGGILDDIAADWGVSRIDNDDDFLRFQIRLAKMLSRIGVTEDDIISLIAFILQADPTEFDVITDPDQLGGDPEAVRFTNIPNRYSKSARKKNLLVKALESAVMPEVKIVSVDFQAVASQMLYVATATKKERSHFAVMDSMRDRTHTTDDNTTVATVTQRQRLHQVSKEG</sequence>
<gene>
    <name evidence="1" type="ORF">DXH47_11195</name>
</gene>
<dbReference type="EMBL" id="QXIL01000040">
    <property type="protein sequence ID" value="RXI75933.1"/>
    <property type="molecule type" value="Genomic_DNA"/>
</dbReference>
<keyword evidence="2" id="KW-1185">Reference proteome</keyword>